<keyword evidence="1" id="KW-0175">Coiled coil</keyword>
<dbReference type="PANTHER" id="PTHR10587">
    <property type="entry name" value="GLYCOSYL TRANSFERASE-RELATED"/>
    <property type="match status" value="1"/>
</dbReference>
<dbReference type="Proteomes" id="UP000824169">
    <property type="component" value="Unassembled WGS sequence"/>
</dbReference>
<dbReference type="InterPro" id="IPR050248">
    <property type="entry name" value="Polysacc_deacetylase_ArnD"/>
</dbReference>
<reference evidence="3" key="2">
    <citation type="journal article" date="2021" name="PeerJ">
        <title>Extensive microbial diversity within the chicken gut microbiome revealed by metagenomics and culture.</title>
        <authorList>
            <person name="Gilroy R."/>
            <person name="Ravi A."/>
            <person name="Getino M."/>
            <person name="Pursley I."/>
            <person name="Horton D.L."/>
            <person name="Alikhan N.F."/>
            <person name="Baker D."/>
            <person name="Gharbi K."/>
            <person name="Hall N."/>
            <person name="Watson M."/>
            <person name="Adriaenssens E.M."/>
            <person name="Foster-Nyarko E."/>
            <person name="Jarju S."/>
            <person name="Secka A."/>
            <person name="Antonio M."/>
            <person name="Oren A."/>
            <person name="Chaudhuri R.R."/>
            <person name="La Ragione R."/>
            <person name="Hildebrand F."/>
            <person name="Pallen M.J."/>
        </authorList>
    </citation>
    <scope>NUCLEOTIDE SEQUENCE</scope>
    <source>
        <strain evidence="3">CHK188-20938</strain>
    </source>
</reference>
<proteinExistence type="predicted"/>
<feature type="coiled-coil region" evidence="1">
    <location>
        <begin position="112"/>
        <end position="139"/>
    </location>
</feature>
<dbReference type="Gene3D" id="3.20.20.370">
    <property type="entry name" value="Glycoside hydrolase/deacetylase"/>
    <property type="match status" value="1"/>
</dbReference>
<reference evidence="3" key="1">
    <citation type="submission" date="2020-10" db="EMBL/GenBank/DDBJ databases">
        <authorList>
            <person name="Gilroy R."/>
        </authorList>
    </citation>
    <scope>NUCLEOTIDE SEQUENCE</scope>
    <source>
        <strain evidence="3">CHK188-20938</strain>
    </source>
</reference>
<sequence length="244" mass="26492">MKNHAPGVFLFGLVTMVSMTLLYGADVGKSWIEVSGSTAKEYEVPIRAVQTEEPKTALTFNASWPEDGIREILDALNSGGMKAAFFVAEEWAGSHPEELREMAESGHELGILGDGQKTKEELTEEKERLEELAGKEIGLYRSEEEICSRETIRAAGDCGLRTVGWSLDSLDWKEYGADAIIRQISENLESGSIILCRTDGGHTAEALAGMDKMLAARGFETVTLSGLLGGGEGYIDRDGTWIPA</sequence>
<feature type="domain" description="NodB homology" evidence="2">
    <location>
        <begin position="50"/>
        <end position="162"/>
    </location>
</feature>
<dbReference type="GO" id="GO:0016810">
    <property type="term" value="F:hydrolase activity, acting on carbon-nitrogen (but not peptide) bonds"/>
    <property type="evidence" value="ECO:0007669"/>
    <property type="project" value="InterPro"/>
</dbReference>
<evidence type="ECO:0000313" key="4">
    <source>
        <dbReference type="Proteomes" id="UP000824169"/>
    </source>
</evidence>
<dbReference type="AlphaFoldDB" id="A0A9D1TAA1"/>
<dbReference type="GO" id="GO:0016020">
    <property type="term" value="C:membrane"/>
    <property type="evidence" value="ECO:0007669"/>
    <property type="project" value="TreeGrafter"/>
</dbReference>
<dbReference type="SUPFAM" id="SSF88713">
    <property type="entry name" value="Glycoside hydrolase/deacetylase"/>
    <property type="match status" value="1"/>
</dbReference>
<evidence type="ECO:0000256" key="1">
    <source>
        <dbReference type="SAM" id="Coils"/>
    </source>
</evidence>
<dbReference type="GO" id="GO:0005975">
    <property type="term" value="P:carbohydrate metabolic process"/>
    <property type="evidence" value="ECO:0007669"/>
    <property type="project" value="InterPro"/>
</dbReference>
<evidence type="ECO:0000313" key="3">
    <source>
        <dbReference type="EMBL" id="HIV25361.1"/>
    </source>
</evidence>
<dbReference type="EMBL" id="DVOO01000016">
    <property type="protein sequence ID" value="HIV25361.1"/>
    <property type="molecule type" value="Genomic_DNA"/>
</dbReference>
<name>A0A9D1TAA1_9FIRM</name>
<protein>
    <submittedName>
        <fullName evidence="3">Polysaccharide deacetylase family protein</fullName>
    </submittedName>
</protein>
<dbReference type="Pfam" id="PF01522">
    <property type="entry name" value="Polysacc_deac_1"/>
    <property type="match status" value="1"/>
</dbReference>
<dbReference type="PANTHER" id="PTHR10587:SF128">
    <property type="entry name" value="POLYSACCHARIDE DEACETYLASE PDAB-RELATED"/>
    <property type="match status" value="1"/>
</dbReference>
<gene>
    <name evidence="3" type="ORF">IAB71_06180</name>
</gene>
<dbReference type="InterPro" id="IPR002509">
    <property type="entry name" value="NODB_dom"/>
</dbReference>
<dbReference type="CDD" id="cd10917">
    <property type="entry name" value="CE4_NodB_like_6s_7s"/>
    <property type="match status" value="1"/>
</dbReference>
<organism evidence="3 4">
    <name type="scientific">Candidatus Scatomonas pullistercoris</name>
    <dbReference type="NCBI Taxonomy" id="2840920"/>
    <lineage>
        <taxon>Bacteria</taxon>
        <taxon>Bacillati</taxon>
        <taxon>Bacillota</taxon>
        <taxon>Clostridia</taxon>
        <taxon>Lachnospirales</taxon>
        <taxon>Lachnospiraceae</taxon>
        <taxon>Lachnospiraceae incertae sedis</taxon>
        <taxon>Candidatus Scatomonas</taxon>
    </lineage>
</organism>
<accession>A0A9D1TAA1</accession>
<comment type="caution">
    <text evidence="3">The sequence shown here is derived from an EMBL/GenBank/DDBJ whole genome shotgun (WGS) entry which is preliminary data.</text>
</comment>
<evidence type="ECO:0000259" key="2">
    <source>
        <dbReference type="Pfam" id="PF01522"/>
    </source>
</evidence>
<dbReference type="InterPro" id="IPR011330">
    <property type="entry name" value="Glyco_hydro/deAcase_b/a-brl"/>
</dbReference>